<evidence type="ECO:0000256" key="2">
    <source>
        <dbReference type="ARBA" id="ARBA00023002"/>
    </source>
</evidence>
<dbReference type="GO" id="GO:0016616">
    <property type="term" value="F:oxidoreductase activity, acting on the CH-OH group of donors, NAD or NADP as acceptor"/>
    <property type="evidence" value="ECO:0007669"/>
    <property type="project" value="TreeGrafter"/>
</dbReference>
<comment type="similarity">
    <text evidence="1">Belongs to the short-chain dehydrogenases/reductases (SDR) family.</text>
</comment>
<gene>
    <name evidence="3" type="ORF">AOQ84DRAFT_310333</name>
</gene>
<organism evidence="3 4">
    <name type="scientific">Glonium stellatum</name>
    <dbReference type="NCBI Taxonomy" id="574774"/>
    <lineage>
        <taxon>Eukaryota</taxon>
        <taxon>Fungi</taxon>
        <taxon>Dikarya</taxon>
        <taxon>Ascomycota</taxon>
        <taxon>Pezizomycotina</taxon>
        <taxon>Dothideomycetes</taxon>
        <taxon>Pleosporomycetidae</taxon>
        <taxon>Gloniales</taxon>
        <taxon>Gloniaceae</taxon>
        <taxon>Glonium</taxon>
    </lineage>
</organism>
<dbReference type="AlphaFoldDB" id="A0A8E2FB32"/>
<sequence>MASGSVNGKTAIVTGGASGIGLEFVKLLYSKGCSVVIGDLDLAPEAEELVTKSSGSKVLFKKTDVTNWSQLSDLFTFTEEKIGAPDIVCPGAGIFEPAWSGFWPDTEDNGYKTIAVNVEHPTKATRLAIKSFLKAKKPGVVAHVSSMGGQTTRLAVPIHCATKAYINHFVRAFAELDQKENIRVVAVAPGMVRTPLWFKENPDKLKSVGDEDIWIEPSEIAEVLLRLCEDPAYKGGTVLEASGQGRTRVVEALNDPGPSTIGHDKGTNTALEDEVFQRLAKERSSRL</sequence>
<evidence type="ECO:0000313" key="3">
    <source>
        <dbReference type="EMBL" id="OCL13590.1"/>
    </source>
</evidence>
<dbReference type="EMBL" id="KV748700">
    <property type="protein sequence ID" value="OCL13590.1"/>
    <property type="molecule type" value="Genomic_DNA"/>
</dbReference>
<accession>A0A8E2FB32</accession>
<keyword evidence="2" id="KW-0560">Oxidoreductase</keyword>
<dbReference type="PANTHER" id="PTHR44229:SF4">
    <property type="entry name" value="15-HYDROXYPROSTAGLANDIN DEHYDROGENASE [NAD(+)]"/>
    <property type="match status" value="1"/>
</dbReference>
<proteinExistence type="inferred from homology"/>
<dbReference type="SUPFAM" id="SSF51735">
    <property type="entry name" value="NAD(P)-binding Rossmann-fold domains"/>
    <property type="match status" value="1"/>
</dbReference>
<protein>
    <submittedName>
        <fullName evidence="3">NAD(P)-binding protein</fullName>
    </submittedName>
</protein>
<dbReference type="InterPro" id="IPR036291">
    <property type="entry name" value="NAD(P)-bd_dom_sf"/>
</dbReference>
<dbReference type="PANTHER" id="PTHR44229">
    <property type="entry name" value="15-HYDROXYPROSTAGLANDIN DEHYDROGENASE [NAD(+)]"/>
    <property type="match status" value="1"/>
</dbReference>
<reference evidence="3 4" key="1">
    <citation type="journal article" date="2016" name="Nat. Commun.">
        <title>Ectomycorrhizal ecology is imprinted in the genome of the dominant symbiotic fungus Cenococcum geophilum.</title>
        <authorList>
            <consortium name="DOE Joint Genome Institute"/>
            <person name="Peter M."/>
            <person name="Kohler A."/>
            <person name="Ohm R.A."/>
            <person name="Kuo A."/>
            <person name="Krutzmann J."/>
            <person name="Morin E."/>
            <person name="Arend M."/>
            <person name="Barry K.W."/>
            <person name="Binder M."/>
            <person name="Choi C."/>
            <person name="Clum A."/>
            <person name="Copeland A."/>
            <person name="Grisel N."/>
            <person name="Haridas S."/>
            <person name="Kipfer T."/>
            <person name="LaButti K."/>
            <person name="Lindquist E."/>
            <person name="Lipzen A."/>
            <person name="Maire R."/>
            <person name="Meier B."/>
            <person name="Mihaltcheva S."/>
            <person name="Molinier V."/>
            <person name="Murat C."/>
            <person name="Poggeler S."/>
            <person name="Quandt C.A."/>
            <person name="Sperisen C."/>
            <person name="Tritt A."/>
            <person name="Tisserant E."/>
            <person name="Crous P.W."/>
            <person name="Henrissat B."/>
            <person name="Nehls U."/>
            <person name="Egli S."/>
            <person name="Spatafora J.W."/>
            <person name="Grigoriev I.V."/>
            <person name="Martin F.M."/>
        </authorList>
    </citation>
    <scope>NUCLEOTIDE SEQUENCE [LARGE SCALE GENOMIC DNA]</scope>
    <source>
        <strain evidence="3 4">CBS 207.34</strain>
    </source>
</reference>
<dbReference type="PRINTS" id="PR00081">
    <property type="entry name" value="GDHRDH"/>
</dbReference>
<name>A0A8E2FB32_9PEZI</name>
<keyword evidence="4" id="KW-1185">Reference proteome</keyword>
<evidence type="ECO:0000313" key="4">
    <source>
        <dbReference type="Proteomes" id="UP000250140"/>
    </source>
</evidence>
<dbReference type="Pfam" id="PF00106">
    <property type="entry name" value="adh_short"/>
    <property type="match status" value="1"/>
</dbReference>
<dbReference type="OrthoDB" id="5296at2759"/>
<dbReference type="Proteomes" id="UP000250140">
    <property type="component" value="Unassembled WGS sequence"/>
</dbReference>
<dbReference type="GO" id="GO:0005737">
    <property type="term" value="C:cytoplasm"/>
    <property type="evidence" value="ECO:0007669"/>
    <property type="project" value="TreeGrafter"/>
</dbReference>
<dbReference type="InterPro" id="IPR002347">
    <property type="entry name" value="SDR_fam"/>
</dbReference>
<evidence type="ECO:0000256" key="1">
    <source>
        <dbReference type="ARBA" id="ARBA00006484"/>
    </source>
</evidence>
<dbReference type="Gene3D" id="3.40.50.720">
    <property type="entry name" value="NAD(P)-binding Rossmann-like Domain"/>
    <property type="match status" value="1"/>
</dbReference>